<dbReference type="EMBL" id="CAAALY010260101">
    <property type="protein sequence ID" value="VEL39103.1"/>
    <property type="molecule type" value="Genomic_DNA"/>
</dbReference>
<dbReference type="AlphaFoldDB" id="A0A3S5CUR7"/>
<evidence type="ECO:0000313" key="1">
    <source>
        <dbReference type="EMBL" id="VEL39103.1"/>
    </source>
</evidence>
<organism evidence="1 2">
    <name type="scientific">Protopolystoma xenopodis</name>
    <dbReference type="NCBI Taxonomy" id="117903"/>
    <lineage>
        <taxon>Eukaryota</taxon>
        <taxon>Metazoa</taxon>
        <taxon>Spiralia</taxon>
        <taxon>Lophotrochozoa</taxon>
        <taxon>Platyhelminthes</taxon>
        <taxon>Monogenea</taxon>
        <taxon>Polyopisthocotylea</taxon>
        <taxon>Polystomatidea</taxon>
        <taxon>Polystomatidae</taxon>
        <taxon>Protopolystoma</taxon>
    </lineage>
</organism>
<accession>A0A3S5CUR7</accession>
<evidence type="ECO:0008006" key="3">
    <source>
        <dbReference type="Google" id="ProtNLM"/>
    </source>
</evidence>
<dbReference type="Proteomes" id="UP000784294">
    <property type="component" value="Unassembled WGS sequence"/>
</dbReference>
<sequence length="148" mass="16286">MPSHILSTLAAQLRPFGLCCEYLSPGLVETVFLPIVLRLLDCLDRLVESSRPFEEVTSAAAGSVPTKTSCHNLTTKALAPGSESSSVGTSSPGLGLEDIRTESFSNFTFCLREFLRRVPGQEEKICQLEALRLKVVLRTLHVRFWAGY</sequence>
<gene>
    <name evidence="1" type="ORF">PXEA_LOCUS32543</name>
</gene>
<protein>
    <recommendedName>
        <fullName evidence="3">Mon2 C-terminal domain-containing protein</fullName>
    </recommendedName>
</protein>
<keyword evidence="2" id="KW-1185">Reference proteome</keyword>
<evidence type="ECO:0000313" key="2">
    <source>
        <dbReference type="Proteomes" id="UP000784294"/>
    </source>
</evidence>
<reference evidence="1" key="1">
    <citation type="submission" date="2018-11" db="EMBL/GenBank/DDBJ databases">
        <authorList>
            <consortium name="Pathogen Informatics"/>
        </authorList>
    </citation>
    <scope>NUCLEOTIDE SEQUENCE</scope>
</reference>
<proteinExistence type="predicted"/>
<name>A0A3S5CUR7_9PLAT</name>
<comment type="caution">
    <text evidence="1">The sequence shown here is derived from an EMBL/GenBank/DDBJ whole genome shotgun (WGS) entry which is preliminary data.</text>
</comment>